<comment type="caution">
    <text evidence="1">The sequence shown here is derived from an EMBL/GenBank/DDBJ whole genome shotgun (WGS) entry which is preliminary data.</text>
</comment>
<organism evidence="1 2">
    <name type="scientific">Halobaculum litoreum</name>
    <dbReference type="NCBI Taxonomy" id="3031998"/>
    <lineage>
        <taxon>Archaea</taxon>
        <taxon>Methanobacteriati</taxon>
        <taxon>Methanobacteriota</taxon>
        <taxon>Stenosarchaea group</taxon>
        <taxon>Halobacteria</taxon>
        <taxon>Halobacteriales</taxon>
        <taxon>Haloferacaceae</taxon>
        <taxon>Halobaculum</taxon>
    </lineage>
</organism>
<keyword evidence="2" id="KW-1185">Reference proteome</keyword>
<name>A0ABD5XXK3_9EURY</name>
<protein>
    <submittedName>
        <fullName evidence="1">Uncharacterized protein</fullName>
    </submittedName>
</protein>
<dbReference type="Proteomes" id="UP001596368">
    <property type="component" value="Unassembled WGS sequence"/>
</dbReference>
<proteinExistence type="predicted"/>
<sequence length="72" mass="7569">MAPDGRRPPPARAAVRGPHAAYWADAKIGSHVGISKEPDIYERGLFNVLGSFHTDGAVTPRSPGEKAASTSD</sequence>
<evidence type="ECO:0000313" key="1">
    <source>
        <dbReference type="EMBL" id="MFC7138116.1"/>
    </source>
</evidence>
<evidence type="ECO:0000313" key="2">
    <source>
        <dbReference type="Proteomes" id="UP001596368"/>
    </source>
</evidence>
<dbReference type="EMBL" id="JBHSZG010000008">
    <property type="protein sequence ID" value="MFC7138116.1"/>
    <property type="molecule type" value="Genomic_DNA"/>
</dbReference>
<accession>A0ABD5XXK3</accession>
<reference evidence="1 2" key="1">
    <citation type="journal article" date="2019" name="Int. J. Syst. Evol. Microbiol.">
        <title>The Global Catalogue of Microorganisms (GCM) 10K type strain sequencing project: providing services to taxonomists for standard genome sequencing and annotation.</title>
        <authorList>
            <consortium name="The Broad Institute Genomics Platform"/>
            <consortium name="The Broad Institute Genome Sequencing Center for Infectious Disease"/>
            <person name="Wu L."/>
            <person name="Ma J."/>
        </authorList>
    </citation>
    <scope>NUCLEOTIDE SEQUENCE [LARGE SCALE GENOMIC DNA]</scope>
    <source>
        <strain evidence="1 2">DT92</strain>
    </source>
</reference>
<dbReference type="AlphaFoldDB" id="A0ABD5XXK3"/>
<gene>
    <name evidence="1" type="ORF">ACFQRB_19840</name>
</gene>